<name>A0A1B6LCP8_9HEMI</name>
<evidence type="ECO:0000313" key="2">
    <source>
        <dbReference type="EMBL" id="JAT21458.1"/>
    </source>
</evidence>
<sequence length="157" mass="17247">KDVNNKGNEISVKNKTALNCITKDTEEKLSVSKYKEEARSFMCNLGLAPKELVVSSGSTIANRGLDCSNSSGRVDRNVCDSPRIYRSMNGGSSQLPCEKSLTKSAPSRPVPSTKLGRSHRRRPPSTVKLKETQDLTSKINLNKPKSKVPTSLRRLQS</sequence>
<evidence type="ECO:0000256" key="1">
    <source>
        <dbReference type="SAM" id="MobiDB-lite"/>
    </source>
</evidence>
<proteinExistence type="predicted"/>
<gene>
    <name evidence="2" type="ORF">g.9301</name>
</gene>
<dbReference type="AlphaFoldDB" id="A0A1B6LCP8"/>
<dbReference type="EMBL" id="GEBQ01018519">
    <property type="protein sequence ID" value="JAT21458.1"/>
    <property type="molecule type" value="Transcribed_RNA"/>
</dbReference>
<feature type="non-terminal residue" evidence="2">
    <location>
        <position position="1"/>
    </location>
</feature>
<organism evidence="2">
    <name type="scientific">Graphocephala atropunctata</name>
    <dbReference type="NCBI Taxonomy" id="36148"/>
    <lineage>
        <taxon>Eukaryota</taxon>
        <taxon>Metazoa</taxon>
        <taxon>Ecdysozoa</taxon>
        <taxon>Arthropoda</taxon>
        <taxon>Hexapoda</taxon>
        <taxon>Insecta</taxon>
        <taxon>Pterygota</taxon>
        <taxon>Neoptera</taxon>
        <taxon>Paraneoptera</taxon>
        <taxon>Hemiptera</taxon>
        <taxon>Auchenorrhyncha</taxon>
        <taxon>Membracoidea</taxon>
        <taxon>Cicadellidae</taxon>
        <taxon>Cicadellinae</taxon>
        <taxon>Cicadellini</taxon>
        <taxon>Graphocephala</taxon>
    </lineage>
</organism>
<reference evidence="2" key="1">
    <citation type="submission" date="2015-11" db="EMBL/GenBank/DDBJ databases">
        <title>De novo transcriptome assembly of four potential Pierce s Disease insect vectors from Arizona vineyards.</title>
        <authorList>
            <person name="Tassone E.E."/>
        </authorList>
    </citation>
    <scope>NUCLEOTIDE SEQUENCE</scope>
</reference>
<protein>
    <submittedName>
        <fullName evidence="2">Uncharacterized protein</fullName>
    </submittedName>
</protein>
<accession>A0A1B6LCP8</accession>
<feature type="region of interest" description="Disordered" evidence="1">
    <location>
        <begin position="85"/>
        <end position="157"/>
    </location>
</feature>